<dbReference type="InterPro" id="IPR010359">
    <property type="entry name" value="IrrE_HExxH"/>
</dbReference>
<dbReference type="EMBL" id="RZIJ01000058">
    <property type="protein sequence ID" value="RUQ60052.1"/>
    <property type="molecule type" value="Genomic_DNA"/>
</dbReference>
<protein>
    <submittedName>
        <fullName evidence="3">ImmA/IrrE family metallo-endopeptidase</fullName>
    </submittedName>
</protein>
<dbReference type="Pfam" id="PF06114">
    <property type="entry name" value="Peptidase_M78"/>
    <property type="match status" value="1"/>
</dbReference>
<evidence type="ECO:0000313" key="4">
    <source>
        <dbReference type="Proteomes" id="UP000280346"/>
    </source>
</evidence>
<dbReference type="PANTHER" id="PTHR43236:SF1">
    <property type="entry name" value="BLL7220 PROTEIN"/>
    <property type="match status" value="1"/>
</dbReference>
<proteinExistence type="inferred from homology"/>
<dbReference type="InterPro" id="IPR010982">
    <property type="entry name" value="Lambda_DNA-bd_dom_sf"/>
</dbReference>
<dbReference type="AlphaFoldDB" id="A0A3S0XHT4"/>
<dbReference type="SUPFAM" id="SSF47413">
    <property type="entry name" value="lambda repressor-like DNA-binding domains"/>
    <property type="match status" value="1"/>
</dbReference>
<dbReference type="OrthoDB" id="9794834at2"/>
<evidence type="ECO:0000256" key="1">
    <source>
        <dbReference type="ARBA" id="ARBA00007227"/>
    </source>
</evidence>
<dbReference type="GO" id="GO:0003677">
    <property type="term" value="F:DNA binding"/>
    <property type="evidence" value="ECO:0007669"/>
    <property type="project" value="InterPro"/>
</dbReference>
<dbReference type="Pfam" id="PF13560">
    <property type="entry name" value="HTH_31"/>
    <property type="match status" value="1"/>
</dbReference>
<keyword evidence="4" id="KW-1185">Reference proteome</keyword>
<dbReference type="Gene3D" id="1.10.260.40">
    <property type="entry name" value="lambda repressor-like DNA-binding domains"/>
    <property type="match status" value="1"/>
</dbReference>
<feature type="domain" description="HTH cro/C1-type" evidence="2">
    <location>
        <begin position="17"/>
        <end position="71"/>
    </location>
</feature>
<dbReference type="InterPro" id="IPR052345">
    <property type="entry name" value="Rad_response_metalloprotease"/>
</dbReference>
<dbReference type="PROSITE" id="PS50943">
    <property type="entry name" value="HTH_CROC1"/>
    <property type="match status" value="1"/>
</dbReference>
<gene>
    <name evidence="3" type="ORF">EJ913_30865</name>
</gene>
<evidence type="ECO:0000313" key="3">
    <source>
        <dbReference type="EMBL" id="RUQ60052.1"/>
    </source>
</evidence>
<dbReference type="PANTHER" id="PTHR43236">
    <property type="entry name" value="ANTITOXIN HIGA1"/>
    <property type="match status" value="1"/>
</dbReference>
<dbReference type="CDD" id="cd00093">
    <property type="entry name" value="HTH_XRE"/>
    <property type="match status" value="1"/>
</dbReference>
<organism evidence="3 4">
    <name type="scientific">Azospirillum doebereinerae</name>
    <dbReference type="NCBI Taxonomy" id="92933"/>
    <lineage>
        <taxon>Bacteria</taxon>
        <taxon>Pseudomonadati</taxon>
        <taxon>Pseudomonadota</taxon>
        <taxon>Alphaproteobacteria</taxon>
        <taxon>Rhodospirillales</taxon>
        <taxon>Azospirillaceae</taxon>
        <taxon>Azospirillum</taxon>
    </lineage>
</organism>
<evidence type="ECO:0000259" key="2">
    <source>
        <dbReference type="PROSITE" id="PS50943"/>
    </source>
</evidence>
<dbReference type="Proteomes" id="UP000280346">
    <property type="component" value="Unassembled WGS sequence"/>
</dbReference>
<reference evidence="3 4" key="1">
    <citation type="submission" date="2018-12" db="EMBL/GenBank/DDBJ databases">
        <authorList>
            <person name="Yang Y."/>
        </authorList>
    </citation>
    <scope>NUCLEOTIDE SEQUENCE [LARGE SCALE GENOMIC DNA]</scope>
    <source>
        <strain evidence="3 4">GSF71</strain>
    </source>
</reference>
<comment type="caution">
    <text evidence="3">The sequence shown here is derived from an EMBL/GenBank/DDBJ whole genome shotgun (WGS) entry which is preliminary data.</text>
</comment>
<name>A0A3S0XHT4_9PROT</name>
<accession>A0A3S0XHT4</accession>
<dbReference type="Gene3D" id="1.10.10.2910">
    <property type="match status" value="1"/>
</dbReference>
<sequence length="394" mass="44475">MTTPLDQIAPAEVGERLRLAREAAGLRQAEAAESIGVARTTLVAIEKGQRRVRMNELQQLAILYRTTVNGLLRQESVHVDLMPRFRKMSDSSDDAAAIAVQLMSNLAKAEVELENLLGVKRSRNYPPERPILPGDVRAQAEQDAQELRQRLGLGIAPISDIVTMLEMELGVRVYVRRFDSRISGLFAYDDALGACMMLNANHPRDRRAQTAAHECGHFISTRRQLEVLHLNEAESSREERYANAFGRALMTPVRGVMQKFQEVTAGSDRLTRRHVIVLAHFFHVSREAMVRRLEELRLVKSGTWDWFVANGNITDEQERQVLGDLQDHDLHKAQADRPTTLRLNMLVGEAYRRGIMSEGQLARLLDLDRIEVREIFDGLELEEGEADGAPKLSD</sequence>
<dbReference type="InterPro" id="IPR001387">
    <property type="entry name" value="Cro/C1-type_HTH"/>
</dbReference>
<dbReference type="SMART" id="SM00530">
    <property type="entry name" value="HTH_XRE"/>
    <property type="match status" value="1"/>
</dbReference>
<comment type="similarity">
    <text evidence="1">Belongs to the short-chain fatty acyl-CoA assimilation regulator (ScfR) family.</text>
</comment>